<dbReference type="SUPFAM" id="SSF46785">
    <property type="entry name" value="Winged helix' DNA-binding domain"/>
    <property type="match status" value="1"/>
</dbReference>
<evidence type="ECO:0000313" key="5">
    <source>
        <dbReference type="Proteomes" id="UP000078046"/>
    </source>
</evidence>
<dbReference type="InterPro" id="IPR006630">
    <property type="entry name" value="La_HTH"/>
</dbReference>
<comment type="caution">
    <text evidence="4">The sequence shown here is derived from an EMBL/GenBank/DDBJ whole genome shotgun (WGS) entry which is preliminary data.</text>
</comment>
<gene>
    <name evidence="4" type="ORF">A3Q56_08787</name>
</gene>
<evidence type="ECO:0000313" key="4">
    <source>
        <dbReference type="EMBL" id="OAF63506.1"/>
    </source>
</evidence>
<name>A0A177AN68_9BILA</name>
<dbReference type="GO" id="GO:0003723">
    <property type="term" value="F:RNA binding"/>
    <property type="evidence" value="ECO:0007669"/>
    <property type="project" value="UniProtKB-UniRule"/>
</dbReference>
<accession>A0A177AN68</accession>
<evidence type="ECO:0000256" key="1">
    <source>
        <dbReference type="ARBA" id="ARBA00022884"/>
    </source>
</evidence>
<sequence>MVQTVQKICRPEKFINYEITGICSFPVNPEMIRNIYPSTKMLPFFYVDLLAYMCSSIPVQRSLTNLIYQMEHWFSDANLSKDDYLQYAMDKYGFVAISIIKKFKRIAKFEVTTVFIQIAAFLSLKVDICDTFCHIRSSTLNYRKYARARTNDPSTDSSYYPRFTITSLT</sequence>
<organism evidence="4 5">
    <name type="scientific">Intoshia linei</name>
    <dbReference type="NCBI Taxonomy" id="1819745"/>
    <lineage>
        <taxon>Eukaryota</taxon>
        <taxon>Metazoa</taxon>
        <taxon>Spiralia</taxon>
        <taxon>Lophotrochozoa</taxon>
        <taxon>Mesozoa</taxon>
        <taxon>Orthonectida</taxon>
        <taxon>Rhopaluridae</taxon>
        <taxon>Intoshia</taxon>
    </lineage>
</organism>
<proteinExistence type="predicted"/>
<dbReference type="OrthoDB" id="10046764at2759"/>
<dbReference type="Gene3D" id="1.10.10.10">
    <property type="entry name" value="Winged helix-like DNA-binding domain superfamily/Winged helix DNA-binding domain"/>
    <property type="match status" value="1"/>
</dbReference>
<dbReference type="Pfam" id="PF05383">
    <property type="entry name" value="La"/>
    <property type="match status" value="1"/>
</dbReference>
<dbReference type="EMBL" id="LWCA01003431">
    <property type="protein sequence ID" value="OAF63506.1"/>
    <property type="molecule type" value="Genomic_DNA"/>
</dbReference>
<dbReference type="InterPro" id="IPR036388">
    <property type="entry name" value="WH-like_DNA-bd_sf"/>
</dbReference>
<reference evidence="4 5" key="1">
    <citation type="submission" date="2016-04" db="EMBL/GenBank/DDBJ databases">
        <title>The genome of Intoshia linei affirms orthonectids as highly simplified spiralians.</title>
        <authorList>
            <person name="Mikhailov K.V."/>
            <person name="Slusarev G.S."/>
            <person name="Nikitin M.A."/>
            <person name="Logacheva M.D."/>
            <person name="Penin A."/>
            <person name="Aleoshin V."/>
            <person name="Panchin Y.V."/>
        </authorList>
    </citation>
    <scope>NUCLEOTIDE SEQUENCE [LARGE SCALE GENOMIC DNA]</scope>
    <source>
        <strain evidence="4">Intl2013</strain>
        <tissue evidence="4">Whole animal</tissue>
    </source>
</reference>
<dbReference type="SMART" id="SM00715">
    <property type="entry name" value="LA"/>
    <property type="match status" value="1"/>
</dbReference>
<protein>
    <recommendedName>
        <fullName evidence="3">HTH La-type RNA-binding domain-containing protein</fullName>
    </recommendedName>
</protein>
<feature type="domain" description="HTH La-type RNA-binding" evidence="3">
    <location>
        <begin position="56"/>
        <end position="153"/>
    </location>
</feature>
<keyword evidence="5" id="KW-1185">Reference proteome</keyword>
<dbReference type="InterPro" id="IPR036390">
    <property type="entry name" value="WH_DNA-bd_sf"/>
</dbReference>
<dbReference type="Proteomes" id="UP000078046">
    <property type="component" value="Unassembled WGS sequence"/>
</dbReference>
<evidence type="ECO:0000259" key="3">
    <source>
        <dbReference type="PROSITE" id="PS50961"/>
    </source>
</evidence>
<dbReference type="AlphaFoldDB" id="A0A177AN68"/>
<dbReference type="PROSITE" id="PS50961">
    <property type="entry name" value="HTH_LA"/>
    <property type="match status" value="1"/>
</dbReference>
<feature type="non-terminal residue" evidence="4">
    <location>
        <position position="169"/>
    </location>
</feature>
<evidence type="ECO:0000256" key="2">
    <source>
        <dbReference type="PROSITE-ProRule" id="PRU00332"/>
    </source>
</evidence>
<keyword evidence="1 2" id="KW-0694">RNA-binding</keyword>